<evidence type="ECO:0000256" key="3">
    <source>
        <dbReference type="ARBA" id="ARBA00023163"/>
    </source>
</evidence>
<dbReference type="InterPro" id="IPR018062">
    <property type="entry name" value="HTH_AraC-typ_CS"/>
</dbReference>
<dbReference type="InterPro" id="IPR009057">
    <property type="entry name" value="Homeodomain-like_sf"/>
</dbReference>
<evidence type="ECO:0000313" key="5">
    <source>
        <dbReference type="EMBL" id="GGD26224.1"/>
    </source>
</evidence>
<reference evidence="5" key="1">
    <citation type="journal article" date="2014" name="Int. J. Syst. Evol. Microbiol.">
        <title>Complete genome sequence of Corynebacterium casei LMG S-19264T (=DSM 44701T), isolated from a smear-ripened cheese.</title>
        <authorList>
            <consortium name="US DOE Joint Genome Institute (JGI-PGF)"/>
            <person name="Walter F."/>
            <person name="Albersmeier A."/>
            <person name="Kalinowski J."/>
            <person name="Ruckert C."/>
        </authorList>
    </citation>
    <scope>NUCLEOTIDE SEQUENCE</scope>
    <source>
        <strain evidence="5">CGMCC 1.15493</strain>
    </source>
</reference>
<dbReference type="InterPro" id="IPR018060">
    <property type="entry name" value="HTH_AraC"/>
</dbReference>
<dbReference type="Pfam" id="PF12833">
    <property type="entry name" value="HTH_18"/>
    <property type="match status" value="1"/>
</dbReference>
<name>A0A917DCC7_9HYPH</name>
<keyword evidence="2" id="KW-0238">DNA-binding</keyword>
<dbReference type="SUPFAM" id="SSF46689">
    <property type="entry name" value="Homeodomain-like"/>
    <property type="match status" value="2"/>
</dbReference>
<dbReference type="PROSITE" id="PS01124">
    <property type="entry name" value="HTH_ARAC_FAMILY_2"/>
    <property type="match status" value="1"/>
</dbReference>
<evidence type="ECO:0000256" key="1">
    <source>
        <dbReference type="ARBA" id="ARBA00023015"/>
    </source>
</evidence>
<dbReference type="PANTHER" id="PTHR46796:SF14">
    <property type="entry name" value="TRANSCRIPTIONAL REGULATORY PROTEIN"/>
    <property type="match status" value="1"/>
</dbReference>
<dbReference type="PROSITE" id="PS00041">
    <property type="entry name" value="HTH_ARAC_FAMILY_1"/>
    <property type="match status" value="1"/>
</dbReference>
<dbReference type="InterPro" id="IPR050204">
    <property type="entry name" value="AraC_XylS_family_regulators"/>
</dbReference>
<evidence type="ECO:0000259" key="4">
    <source>
        <dbReference type="PROSITE" id="PS01124"/>
    </source>
</evidence>
<comment type="caution">
    <text evidence="5">The sequence shown here is derived from an EMBL/GenBank/DDBJ whole genome shotgun (WGS) entry which is preliminary data.</text>
</comment>
<keyword evidence="3" id="KW-0804">Transcription</keyword>
<dbReference type="GO" id="GO:0003700">
    <property type="term" value="F:DNA-binding transcription factor activity"/>
    <property type="evidence" value="ECO:0007669"/>
    <property type="project" value="InterPro"/>
</dbReference>
<gene>
    <name evidence="5" type="ORF">GCM10011335_31620</name>
</gene>
<reference evidence="5" key="2">
    <citation type="submission" date="2020-09" db="EMBL/GenBank/DDBJ databases">
        <authorList>
            <person name="Sun Q."/>
            <person name="Zhou Y."/>
        </authorList>
    </citation>
    <scope>NUCLEOTIDE SEQUENCE</scope>
    <source>
        <strain evidence="5">CGMCC 1.15493</strain>
    </source>
</reference>
<dbReference type="GO" id="GO:0043565">
    <property type="term" value="F:sequence-specific DNA binding"/>
    <property type="evidence" value="ECO:0007669"/>
    <property type="project" value="InterPro"/>
</dbReference>
<sequence>MTPRLDKAANRGELHGATLGAYLGIAAQPILRLSEQGRSRLAVTHLTLTDPRGYDRTAPTEPEDAYSLTYKLQPIERLEVWQNGRYIQNGAVAAETARMIDLTEPSQSRITGPSDSVHVYIGKFALNDLTAQIGAGKMDRLRMPSNEADPILGRFCRFMLASPLAAEPASPLFADQLALSLLTYLAERYGGLRLPSKASGGGLAPWQECRAKEIMQSQLAAHVSIAGVAGECGLSPSYFARAFRQTTGLSPHRYLTDLRITEAKSYLVGSGLTLADIAILCGFGDQSYFTRVFTAAVGASPGAWRRAMRC</sequence>
<dbReference type="PRINTS" id="PR00032">
    <property type="entry name" value="HTHARAC"/>
</dbReference>
<keyword evidence="1" id="KW-0805">Transcription regulation</keyword>
<dbReference type="SMART" id="SM00342">
    <property type="entry name" value="HTH_ARAC"/>
    <property type="match status" value="1"/>
</dbReference>
<protein>
    <submittedName>
        <fullName evidence="5">AraC family transcriptional regulator</fullName>
    </submittedName>
</protein>
<feature type="domain" description="HTH araC/xylS-type" evidence="4">
    <location>
        <begin position="209"/>
        <end position="307"/>
    </location>
</feature>
<dbReference type="RefSeq" id="WP_188852393.1">
    <property type="nucleotide sequence ID" value="NZ_BMJJ01000007.1"/>
</dbReference>
<dbReference type="AlphaFoldDB" id="A0A917DCC7"/>
<proteinExistence type="predicted"/>
<dbReference type="InterPro" id="IPR020449">
    <property type="entry name" value="Tscrpt_reg_AraC-type_HTH"/>
</dbReference>
<organism evidence="5 6">
    <name type="scientific">Aureimonas glaciei</name>
    <dbReference type="NCBI Taxonomy" id="1776957"/>
    <lineage>
        <taxon>Bacteria</taxon>
        <taxon>Pseudomonadati</taxon>
        <taxon>Pseudomonadota</taxon>
        <taxon>Alphaproteobacteria</taxon>
        <taxon>Hyphomicrobiales</taxon>
        <taxon>Aurantimonadaceae</taxon>
        <taxon>Aureimonas</taxon>
    </lineage>
</organism>
<evidence type="ECO:0000256" key="2">
    <source>
        <dbReference type="ARBA" id="ARBA00023125"/>
    </source>
</evidence>
<dbReference type="PANTHER" id="PTHR46796">
    <property type="entry name" value="HTH-TYPE TRANSCRIPTIONAL ACTIVATOR RHAS-RELATED"/>
    <property type="match status" value="1"/>
</dbReference>
<dbReference type="Proteomes" id="UP000613160">
    <property type="component" value="Unassembled WGS sequence"/>
</dbReference>
<keyword evidence="6" id="KW-1185">Reference proteome</keyword>
<evidence type="ECO:0000313" key="6">
    <source>
        <dbReference type="Proteomes" id="UP000613160"/>
    </source>
</evidence>
<dbReference type="Gene3D" id="1.10.10.60">
    <property type="entry name" value="Homeodomain-like"/>
    <property type="match status" value="2"/>
</dbReference>
<dbReference type="EMBL" id="BMJJ01000007">
    <property type="protein sequence ID" value="GGD26224.1"/>
    <property type="molecule type" value="Genomic_DNA"/>
</dbReference>
<accession>A0A917DCC7</accession>